<keyword evidence="10" id="KW-1185">Reference proteome</keyword>
<dbReference type="GO" id="GO:0005524">
    <property type="term" value="F:ATP binding"/>
    <property type="evidence" value="ECO:0007669"/>
    <property type="project" value="UniProtKB-UniRule"/>
</dbReference>
<feature type="domain" description="Protein kinase" evidence="8">
    <location>
        <begin position="372"/>
        <end position="689"/>
    </location>
</feature>
<keyword evidence="7" id="KW-0732">Signal</keyword>
<feature type="chain" id="PRO_5044002227" description="Protein kinase domain-containing protein" evidence="7">
    <location>
        <begin position="24"/>
        <end position="2607"/>
    </location>
</feature>
<feature type="compositionally biased region" description="Basic and acidic residues" evidence="6">
    <location>
        <begin position="314"/>
        <end position="325"/>
    </location>
</feature>
<feature type="signal peptide" evidence="7">
    <location>
        <begin position="1"/>
        <end position="23"/>
    </location>
</feature>
<dbReference type="Pfam" id="PF00069">
    <property type="entry name" value="Pkinase"/>
    <property type="match status" value="1"/>
</dbReference>
<evidence type="ECO:0000256" key="5">
    <source>
        <dbReference type="PROSITE-ProRule" id="PRU10141"/>
    </source>
</evidence>
<evidence type="ECO:0000256" key="4">
    <source>
        <dbReference type="ARBA" id="ARBA00022840"/>
    </source>
</evidence>
<feature type="region of interest" description="Disordered" evidence="6">
    <location>
        <begin position="778"/>
        <end position="807"/>
    </location>
</feature>
<accession>A0AAW1R0H9</accession>
<dbReference type="GO" id="GO:0005737">
    <property type="term" value="C:cytoplasm"/>
    <property type="evidence" value="ECO:0007669"/>
    <property type="project" value="TreeGrafter"/>
</dbReference>
<dbReference type="Pfam" id="PF14649">
    <property type="entry name" value="Spatacsin_C"/>
    <property type="match status" value="1"/>
</dbReference>
<keyword evidence="2 5" id="KW-0547">Nucleotide-binding</keyword>
<feature type="region of interest" description="Disordered" evidence="6">
    <location>
        <begin position="314"/>
        <end position="349"/>
    </location>
</feature>
<evidence type="ECO:0000313" key="9">
    <source>
        <dbReference type="EMBL" id="KAK9827329.1"/>
    </source>
</evidence>
<dbReference type="PROSITE" id="PS00108">
    <property type="entry name" value="PROTEIN_KINASE_ST"/>
    <property type="match status" value="1"/>
</dbReference>
<evidence type="ECO:0000256" key="3">
    <source>
        <dbReference type="ARBA" id="ARBA00022777"/>
    </source>
</evidence>
<dbReference type="EMBL" id="JALJOU010000059">
    <property type="protein sequence ID" value="KAK9827329.1"/>
    <property type="molecule type" value="Genomic_DNA"/>
</dbReference>
<protein>
    <recommendedName>
        <fullName evidence="8">Protein kinase domain-containing protein</fullName>
    </recommendedName>
</protein>
<comment type="caution">
    <text evidence="9">The sequence shown here is derived from an EMBL/GenBank/DDBJ whole genome shotgun (WGS) entry which is preliminary data.</text>
</comment>
<dbReference type="SUPFAM" id="SSF56112">
    <property type="entry name" value="Protein kinase-like (PK-like)"/>
    <property type="match status" value="1"/>
</dbReference>
<gene>
    <name evidence="9" type="ORF">WJX81_005997</name>
</gene>
<evidence type="ECO:0000256" key="2">
    <source>
        <dbReference type="ARBA" id="ARBA00022741"/>
    </source>
</evidence>
<proteinExistence type="predicted"/>
<keyword evidence="3" id="KW-0418">Kinase</keyword>
<dbReference type="InterPro" id="IPR008271">
    <property type="entry name" value="Ser/Thr_kinase_AS"/>
</dbReference>
<name>A0AAW1R0H9_9CHLO</name>
<keyword evidence="1" id="KW-0808">Transferase</keyword>
<feature type="compositionally biased region" description="Polar residues" evidence="6">
    <location>
        <begin position="450"/>
        <end position="459"/>
    </location>
</feature>
<feature type="region of interest" description="Disordered" evidence="6">
    <location>
        <begin position="693"/>
        <end position="721"/>
    </location>
</feature>
<evidence type="ECO:0000256" key="6">
    <source>
        <dbReference type="SAM" id="MobiDB-lite"/>
    </source>
</evidence>
<dbReference type="Proteomes" id="UP001445335">
    <property type="component" value="Unassembled WGS sequence"/>
</dbReference>
<reference evidence="9 10" key="1">
    <citation type="journal article" date="2024" name="Nat. Commun.">
        <title>Phylogenomics reveals the evolutionary origins of lichenization in chlorophyte algae.</title>
        <authorList>
            <person name="Puginier C."/>
            <person name="Libourel C."/>
            <person name="Otte J."/>
            <person name="Skaloud P."/>
            <person name="Haon M."/>
            <person name="Grisel S."/>
            <person name="Petersen M."/>
            <person name="Berrin J.G."/>
            <person name="Delaux P.M."/>
            <person name="Dal Grande F."/>
            <person name="Keller J."/>
        </authorList>
    </citation>
    <scope>NUCLEOTIDE SEQUENCE [LARGE SCALE GENOMIC DNA]</scope>
    <source>
        <strain evidence="9 10">SAG 245.80</strain>
    </source>
</reference>
<feature type="binding site" evidence="5">
    <location>
        <position position="399"/>
    </location>
    <ligand>
        <name>ATP</name>
        <dbReference type="ChEBI" id="CHEBI:30616"/>
    </ligand>
</feature>
<feature type="region of interest" description="Disordered" evidence="6">
    <location>
        <begin position="448"/>
        <end position="470"/>
    </location>
</feature>
<evidence type="ECO:0000256" key="7">
    <source>
        <dbReference type="SAM" id="SignalP"/>
    </source>
</evidence>
<dbReference type="PANTHER" id="PTHR13650">
    <property type="entry name" value="SPATACSIN"/>
    <property type="match status" value="1"/>
</dbReference>
<evidence type="ECO:0000259" key="8">
    <source>
        <dbReference type="PROSITE" id="PS50011"/>
    </source>
</evidence>
<dbReference type="InterPro" id="IPR011009">
    <property type="entry name" value="Kinase-like_dom_sf"/>
</dbReference>
<dbReference type="InterPro" id="IPR028103">
    <property type="entry name" value="Spatacsin"/>
</dbReference>
<evidence type="ECO:0000256" key="1">
    <source>
        <dbReference type="ARBA" id="ARBA00022679"/>
    </source>
</evidence>
<organism evidence="9 10">
    <name type="scientific">Elliptochloris bilobata</name>
    <dbReference type="NCBI Taxonomy" id="381761"/>
    <lineage>
        <taxon>Eukaryota</taxon>
        <taxon>Viridiplantae</taxon>
        <taxon>Chlorophyta</taxon>
        <taxon>core chlorophytes</taxon>
        <taxon>Trebouxiophyceae</taxon>
        <taxon>Trebouxiophyceae incertae sedis</taxon>
        <taxon>Elliptochloris clade</taxon>
        <taxon>Elliptochloris</taxon>
    </lineage>
</organism>
<dbReference type="Gene3D" id="1.10.510.10">
    <property type="entry name" value="Transferase(Phosphotransferase) domain 1"/>
    <property type="match status" value="1"/>
</dbReference>
<dbReference type="PROSITE" id="PS50011">
    <property type="entry name" value="PROTEIN_KINASE_DOM"/>
    <property type="match status" value="1"/>
</dbReference>
<keyword evidence="4 5" id="KW-0067">ATP-binding</keyword>
<dbReference type="Gene3D" id="3.30.200.20">
    <property type="entry name" value="Phosphorylase Kinase, domain 1"/>
    <property type="match status" value="1"/>
</dbReference>
<dbReference type="InterPro" id="IPR017441">
    <property type="entry name" value="Protein_kinase_ATP_BS"/>
</dbReference>
<dbReference type="PANTHER" id="PTHR13650:SF0">
    <property type="entry name" value="SPATACSIN"/>
    <property type="match status" value="1"/>
</dbReference>
<dbReference type="InterPro" id="IPR000719">
    <property type="entry name" value="Prot_kinase_dom"/>
</dbReference>
<sequence>MELLTCALVALLALGASVSPSAAQGVGQVVVTNSSGLSQALRNAQITLIILDPTGQNLGGGRLPLEAEHWQQPAVLQRGRYVTIRSVNGNPTTLDFGRLPWTIIIGTDSSLELRDLIIYNYALRSSATNTSHFYVGGLVSWPSISAQPHGVIKSYNTTQYFWSSTRYTRSDCQWRLASALPEEQAFVTNKRSQQDNVTDERGVTLITESGIFQANFAVSRFRYVNGIVLPISPPAGQLEANSEGSTNLCVPDNSSYEAVSAQQYGADAAGAPPSPGVNVVGIAVGVAVGGAALLAAVSTVAAVLMRRARRRRAAECDKEVPHGAHEGTPQGAGASPVPLPTNTGGSAGSEFESQLFQHGRLRRLGPLEEEQVEVGPLLGRGSFGRVYKGRWKNTMVAIKVVEHSTKDGNEATAEREALLATSLSHPNIISTYKICTAQAQGAGMPAPFAQASQQMSQPSTEEEQAEADERDRDARLIETWMLMEYCERGSLADALRSGRLRRPDTTGTPDMQTIIACLLDIASGMEYLHTAGVLHGDLKPANVLLKATSADRRGYQCKLGDFGLARLLDPSQHTHVSTQTYGTMPYMSPELIAHARLTQLNDVYSFGIVMWQLFTGESPFANLTLGALFFAVVHEKRRPELGAFEAAIAQGGEQAGLMRQYSALMQRCWSQDPAERPVFLKIMTELGRLSRAARPKAPGAPAAAGAGASSSLRSSTSAPGTVGRANLSVWNWRRGGALVGCYHATSLPRALPAAAVAPGMLGGQQFLALALCERPNGTPGGENAAGPLRRSDLRSADGAPRVGPEPCAAGGARSSVAVLPGASAAPWGGCLLVHKDQDEAEGLHRALLLALESGDSAAVAAALEGAVSADAGALRAAKSSGRSRGAAVSVAHRLVRALADARQDPLAAPGFAESLHDTAALWITGALSRRAGASAPRPGMARECEELALCLHALRRLTVGVPATRLDSHTDAEALGRLSRALAALAGQPGHARVALSGAVGEVRAAAYALLSGPPTSEPASGAAAAAAAAEAAALFAAAGDDPAAMLQLLALGALDAPARHAAAAASAPGAGPVTAGAASALSAAQRLDAAYPGRDYGAALFAAQAEAEQGRSCWRSPATDEPITAERRPAELQPAPIQGVVWDGWGPASAQLRPAAEAAAGDAGAPAVQLHAVGRSTGPAKPHKPYMQLAAVWLVSVDARALALCLLEAQLLSGGPAAAEQAAEAARGEDRQYWLTLATRHQLPSLAVRLGAALGADAARRGHQSHTGGHDSGGAAAKALRANLACRAHTELTRWQVTEAAVHAGDLDECLARGSGAAAAALAAAGGHLAGGWRGSSPTAELLAQLCRGRLAHMLQLALDVHGLALTTQSAAPLMEAAKGWPWARWLLRSRLPVRDGDHATALLRLVPEDALREGTKHTGLRLLAMLVYTPGAYVDEEAVAAAEGFPTLQAALACCLKPAALPGCMRDARSSMFTAFRGDAGLMDFVNWPAGVDALPAPVEAASLVSQRAEVVRRAPAAATAAVEHHLRRARPLAALHAFLAICQEILDPGSPVTLTGRQARGLARLARQLALTCHADTQVVAACLAVCTLAGLPTWRLRVDVAALHRIAAARGQALARPRMHARARVSACALAELRGGGPAAEDTRAREWALVRALAELRGAPPDPAYLAALARTGSWVRLLAEADTQAYPLRLVAAVAARHLANANLRHHMLRVIHSLSPRPSRAASLASTMSFAASATARRPPLGVPAGVSDERPDLFSVLAAAEASRRPAGVALAAAGTAAWPLLAVAAAAYGRAPAMQCLAAYLGATLARIAPNAQTAQAETALGGTSPGGSGATRRAAAEAVVCACRMGAWAAVLEGLHLFLPTLPLAPAIRLLQAAATGRYAEAGRHLEALSVGLSIHSPLEGGAEASAEWVVGVTWAVADALLAAAPTAVEREAALQCWAGLDVPGVHGACGAARYGLLLQAHELLSTAVDEFITLPPAHGVPAAAEGREGDAGGHMYVDARGVMDRLLELQRWDDAQEWARRSGASLHAATLAHARALLAEWRGALWGDPVLRTALWAEIAALFAGASLPPALGARWLVGRARELAAEGAIEQAEQLHLLLDAKSLAETAAGDQGSAAPIEGGSTLFAAGAAQPGTAETAAEDAEVNSAWGDLGWDLDALAGRPSREELTTAVRGLLEAGDVAGARALARELPSPPIEVALTEAALALCPAADLWGSAVAAACDPAPADVVPAAVLAYLRRKGDLRAGGATLSAQEVLDALAAACVRGAGRPLTAWAAATFRACGALGMAPADAAALGPRQCLRLLLMRGPLAAPVAIEYALANQMVAEVVARFIADAFLKGLLAAHHDPGATEGAATWATCDLVSATKALHAPGAVGSALLAALLERHGGLPAAVEAGLALAAHAAYEAAGSADAVAALVGFAACRVPAWAAAREWKPLACLVIGLGRYRAVRAGLDHLVRADQLELLLSKRSGAGAAAGDPGVRLLRAAVLAAIARERPGEAEPLALARSHFGCTREAAADLLRSAEAVATAAAASAAAGGGVAPRNTPALLAAMSDAVAAGEAFAGADCGAAAARAAAVAVELARRVQAPQELW</sequence>
<dbReference type="SMART" id="SM00220">
    <property type="entry name" value="S_TKc"/>
    <property type="match status" value="1"/>
</dbReference>
<dbReference type="InterPro" id="IPR028107">
    <property type="entry name" value="Spatacsin_C_dom"/>
</dbReference>
<dbReference type="GO" id="GO:0004672">
    <property type="term" value="F:protein kinase activity"/>
    <property type="evidence" value="ECO:0007669"/>
    <property type="project" value="InterPro"/>
</dbReference>
<feature type="compositionally biased region" description="Low complexity" evidence="6">
    <location>
        <begin position="693"/>
        <end position="720"/>
    </location>
</feature>
<evidence type="ECO:0000313" key="10">
    <source>
        <dbReference type="Proteomes" id="UP001445335"/>
    </source>
</evidence>
<dbReference type="PROSITE" id="PS00107">
    <property type="entry name" value="PROTEIN_KINASE_ATP"/>
    <property type="match status" value="1"/>
</dbReference>